<proteinExistence type="predicted"/>
<gene>
    <name evidence="2" type="ORF">J437_LFUL001931</name>
</gene>
<evidence type="ECO:0000256" key="1">
    <source>
        <dbReference type="SAM" id="MobiDB-lite"/>
    </source>
</evidence>
<keyword evidence="3" id="KW-1185">Reference proteome</keyword>
<evidence type="ECO:0000313" key="2">
    <source>
        <dbReference type="EMBL" id="KAG8225316.1"/>
    </source>
</evidence>
<dbReference type="InterPro" id="IPR035437">
    <property type="entry name" value="SNase_OB-fold_sf"/>
</dbReference>
<protein>
    <submittedName>
        <fullName evidence="2">Uncharacterized protein</fullName>
    </submittedName>
</protein>
<reference evidence="2" key="2">
    <citation type="submission" date="2017-10" db="EMBL/GenBank/DDBJ databases">
        <title>Ladona fulva Genome sequencing and assembly.</title>
        <authorList>
            <person name="Murali S."/>
            <person name="Richards S."/>
            <person name="Bandaranaike D."/>
            <person name="Bellair M."/>
            <person name="Blankenburg K."/>
            <person name="Chao H."/>
            <person name="Dinh H."/>
            <person name="Doddapaneni H."/>
            <person name="Dugan-Rocha S."/>
            <person name="Elkadiri S."/>
            <person name="Gnanaolivu R."/>
            <person name="Hernandez B."/>
            <person name="Skinner E."/>
            <person name="Javaid M."/>
            <person name="Lee S."/>
            <person name="Li M."/>
            <person name="Ming W."/>
            <person name="Munidasa M."/>
            <person name="Muniz J."/>
            <person name="Nguyen L."/>
            <person name="Hughes D."/>
            <person name="Osuji N."/>
            <person name="Pu L.-L."/>
            <person name="Puazo M."/>
            <person name="Qu C."/>
            <person name="Quiroz J."/>
            <person name="Raj R."/>
            <person name="Weissenberger G."/>
            <person name="Xin Y."/>
            <person name="Zou X."/>
            <person name="Han Y."/>
            <person name="Worley K."/>
            <person name="Muzny D."/>
            <person name="Gibbs R."/>
        </authorList>
    </citation>
    <scope>NUCLEOTIDE SEQUENCE</scope>
    <source>
        <strain evidence="2">Sampled in the wild</strain>
    </source>
</reference>
<feature type="region of interest" description="Disordered" evidence="1">
    <location>
        <begin position="58"/>
        <end position="78"/>
    </location>
</feature>
<dbReference type="Gene3D" id="2.40.50.90">
    <property type="match status" value="1"/>
</dbReference>
<name>A0A8K0JZ32_LADFU</name>
<dbReference type="AlphaFoldDB" id="A0A8K0JZ32"/>
<reference evidence="2" key="1">
    <citation type="submission" date="2013-04" db="EMBL/GenBank/DDBJ databases">
        <authorList>
            <person name="Qu J."/>
            <person name="Murali S.C."/>
            <person name="Bandaranaike D."/>
            <person name="Bellair M."/>
            <person name="Blankenburg K."/>
            <person name="Chao H."/>
            <person name="Dinh H."/>
            <person name="Doddapaneni H."/>
            <person name="Downs B."/>
            <person name="Dugan-Rocha S."/>
            <person name="Elkadiri S."/>
            <person name="Gnanaolivu R.D."/>
            <person name="Hernandez B."/>
            <person name="Javaid M."/>
            <person name="Jayaseelan J.C."/>
            <person name="Lee S."/>
            <person name="Li M."/>
            <person name="Ming W."/>
            <person name="Munidasa M."/>
            <person name="Muniz J."/>
            <person name="Nguyen L."/>
            <person name="Ongeri F."/>
            <person name="Osuji N."/>
            <person name="Pu L.-L."/>
            <person name="Puazo M."/>
            <person name="Qu C."/>
            <person name="Quiroz J."/>
            <person name="Raj R."/>
            <person name="Weissenberger G."/>
            <person name="Xin Y."/>
            <person name="Zou X."/>
            <person name="Han Y."/>
            <person name="Richards S."/>
            <person name="Worley K."/>
            <person name="Muzny D."/>
            <person name="Gibbs R."/>
        </authorList>
    </citation>
    <scope>NUCLEOTIDE SEQUENCE</scope>
    <source>
        <strain evidence="2">Sampled in the wild</strain>
    </source>
</reference>
<evidence type="ECO:0000313" key="3">
    <source>
        <dbReference type="Proteomes" id="UP000792457"/>
    </source>
</evidence>
<comment type="caution">
    <text evidence="2">The sequence shown here is derived from an EMBL/GenBank/DDBJ whole genome shotgun (WGS) entry which is preliminary data.</text>
</comment>
<organism evidence="2 3">
    <name type="scientific">Ladona fulva</name>
    <name type="common">Scarce chaser dragonfly</name>
    <name type="synonym">Libellula fulva</name>
    <dbReference type="NCBI Taxonomy" id="123851"/>
    <lineage>
        <taxon>Eukaryota</taxon>
        <taxon>Metazoa</taxon>
        <taxon>Ecdysozoa</taxon>
        <taxon>Arthropoda</taxon>
        <taxon>Hexapoda</taxon>
        <taxon>Insecta</taxon>
        <taxon>Pterygota</taxon>
        <taxon>Palaeoptera</taxon>
        <taxon>Odonata</taxon>
        <taxon>Epiprocta</taxon>
        <taxon>Anisoptera</taxon>
        <taxon>Libelluloidea</taxon>
        <taxon>Libellulidae</taxon>
        <taxon>Ladona</taxon>
    </lineage>
</organism>
<sequence length="78" mass="8733">MMACKVGEIHIQGDDYSEAAKRTIPSITLVDTNSAEDKIIAQELVVQGYARWTNKEPEDTMKGFVDDDSEADFDSFDE</sequence>
<feature type="compositionally biased region" description="Acidic residues" evidence="1">
    <location>
        <begin position="66"/>
        <end position="78"/>
    </location>
</feature>
<dbReference type="Proteomes" id="UP000792457">
    <property type="component" value="Unassembled WGS sequence"/>
</dbReference>
<dbReference type="EMBL" id="KZ308233">
    <property type="protein sequence ID" value="KAG8225316.1"/>
    <property type="molecule type" value="Genomic_DNA"/>
</dbReference>
<accession>A0A8K0JZ32</accession>